<dbReference type="EMBL" id="PVZG01000012">
    <property type="protein sequence ID" value="PRY25845.1"/>
    <property type="molecule type" value="Genomic_DNA"/>
</dbReference>
<dbReference type="InterPro" id="IPR002397">
    <property type="entry name" value="Cyt_P450_B"/>
</dbReference>
<evidence type="ECO:0000256" key="4">
    <source>
        <dbReference type="ARBA" id="ARBA00023002"/>
    </source>
</evidence>
<keyword evidence="2 7" id="KW-0349">Heme</keyword>
<comment type="caution">
    <text evidence="8">The sequence shown here is derived from an EMBL/GenBank/DDBJ whole genome shotgun (WGS) entry which is preliminary data.</text>
</comment>
<comment type="similarity">
    <text evidence="1 7">Belongs to the cytochrome P450 family.</text>
</comment>
<keyword evidence="5 7" id="KW-0408">Iron</keyword>
<gene>
    <name evidence="8" type="ORF">CLV70_112211</name>
</gene>
<evidence type="ECO:0000256" key="7">
    <source>
        <dbReference type="RuleBase" id="RU000461"/>
    </source>
</evidence>
<dbReference type="AlphaFoldDB" id="A0A2T0RXD0"/>
<proteinExistence type="inferred from homology"/>
<dbReference type="CDD" id="cd11030">
    <property type="entry name" value="CYP105-like"/>
    <property type="match status" value="1"/>
</dbReference>
<accession>A0A2T0RXD0</accession>
<sequence length="413" mass="45082">MTEAVPATTVPAELDDVAFPVARACPFAEPAEYAWARERSPVRKVRVRGGEEAWWVSRLAEGRTVLADPRFSSDRRRDGFPLPGADKAVRERFRSQPPSMIGMDGEQHAAERRALIGEFTVKRLAALRPRVQEIVDGFIDDLLAAPDRSADLVRALALPVPSLVICELLGVPYADHDFFQNCTAKLVSRSTPDDERGRAVDDLRGYLSDLITRKEAEPGDDLFSRQLARRREQGELDRPGLVSMAFLLLAAGHETTANMISLGVVGLLSNPDQLAALRADPGRTPMAVEELLRYFAIVEAATARVATEDVEIGGVTVAAGEGIIVSGLSANRDPAAFPDPATLDIARGARHHLAFGYGPHQCLGQNLARLELQIVFDTLFRRVPTLRLAVPIDEVTFKPDAVIYGAAELPVTW</sequence>
<dbReference type="SUPFAM" id="SSF48264">
    <property type="entry name" value="Cytochrome P450"/>
    <property type="match status" value="1"/>
</dbReference>
<protein>
    <submittedName>
        <fullName evidence="8">Cytochrome P450</fullName>
    </submittedName>
</protein>
<evidence type="ECO:0000256" key="6">
    <source>
        <dbReference type="ARBA" id="ARBA00023033"/>
    </source>
</evidence>
<dbReference type="Pfam" id="PF00067">
    <property type="entry name" value="p450"/>
    <property type="match status" value="1"/>
</dbReference>
<evidence type="ECO:0000256" key="5">
    <source>
        <dbReference type="ARBA" id="ARBA00023004"/>
    </source>
</evidence>
<evidence type="ECO:0000256" key="2">
    <source>
        <dbReference type="ARBA" id="ARBA00022617"/>
    </source>
</evidence>
<organism evidence="8 9">
    <name type="scientific">Pseudosporangium ferrugineum</name>
    <dbReference type="NCBI Taxonomy" id="439699"/>
    <lineage>
        <taxon>Bacteria</taxon>
        <taxon>Bacillati</taxon>
        <taxon>Actinomycetota</taxon>
        <taxon>Actinomycetes</taxon>
        <taxon>Micromonosporales</taxon>
        <taxon>Micromonosporaceae</taxon>
        <taxon>Pseudosporangium</taxon>
    </lineage>
</organism>
<dbReference type="PRINTS" id="PR00385">
    <property type="entry name" value="P450"/>
</dbReference>
<dbReference type="Gene3D" id="1.10.630.10">
    <property type="entry name" value="Cytochrome P450"/>
    <property type="match status" value="1"/>
</dbReference>
<name>A0A2T0RXD0_9ACTN</name>
<dbReference type="GO" id="GO:0005506">
    <property type="term" value="F:iron ion binding"/>
    <property type="evidence" value="ECO:0007669"/>
    <property type="project" value="InterPro"/>
</dbReference>
<dbReference type="GO" id="GO:0016705">
    <property type="term" value="F:oxidoreductase activity, acting on paired donors, with incorporation or reduction of molecular oxygen"/>
    <property type="evidence" value="ECO:0007669"/>
    <property type="project" value="InterPro"/>
</dbReference>
<dbReference type="FunFam" id="1.10.630.10:FF:000018">
    <property type="entry name" value="Cytochrome P450 monooxygenase"/>
    <property type="match status" value="1"/>
</dbReference>
<keyword evidence="4 7" id="KW-0560">Oxidoreductase</keyword>
<dbReference type="GO" id="GO:0020037">
    <property type="term" value="F:heme binding"/>
    <property type="evidence" value="ECO:0007669"/>
    <property type="project" value="InterPro"/>
</dbReference>
<keyword evidence="9" id="KW-1185">Reference proteome</keyword>
<keyword evidence="3 7" id="KW-0479">Metal-binding</keyword>
<keyword evidence="6 7" id="KW-0503">Monooxygenase</keyword>
<reference evidence="8 9" key="1">
    <citation type="submission" date="2018-03" db="EMBL/GenBank/DDBJ databases">
        <title>Genomic Encyclopedia of Archaeal and Bacterial Type Strains, Phase II (KMG-II): from individual species to whole genera.</title>
        <authorList>
            <person name="Goeker M."/>
        </authorList>
    </citation>
    <scope>NUCLEOTIDE SEQUENCE [LARGE SCALE GENOMIC DNA]</scope>
    <source>
        <strain evidence="8 9">DSM 45348</strain>
    </source>
</reference>
<dbReference type="InterPro" id="IPR017972">
    <property type="entry name" value="Cyt_P450_CS"/>
</dbReference>
<evidence type="ECO:0000313" key="8">
    <source>
        <dbReference type="EMBL" id="PRY25845.1"/>
    </source>
</evidence>
<dbReference type="GO" id="GO:0017000">
    <property type="term" value="P:antibiotic biosynthetic process"/>
    <property type="evidence" value="ECO:0007669"/>
    <property type="project" value="UniProtKB-ARBA"/>
</dbReference>
<evidence type="ECO:0000313" key="9">
    <source>
        <dbReference type="Proteomes" id="UP000239209"/>
    </source>
</evidence>
<evidence type="ECO:0000256" key="3">
    <source>
        <dbReference type="ARBA" id="ARBA00022723"/>
    </source>
</evidence>
<dbReference type="PANTHER" id="PTHR46696:SF1">
    <property type="entry name" value="CYTOCHROME P450 YJIB-RELATED"/>
    <property type="match status" value="1"/>
</dbReference>
<dbReference type="InterPro" id="IPR001128">
    <property type="entry name" value="Cyt_P450"/>
</dbReference>
<dbReference type="PANTHER" id="PTHR46696">
    <property type="entry name" value="P450, PUTATIVE (EUROFUNG)-RELATED"/>
    <property type="match status" value="1"/>
</dbReference>
<evidence type="ECO:0000256" key="1">
    <source>
        <dbReference type="ARBA" id="ARBA00010617"/>
    </source>
</evidence>
<dbReference type="GO" id="GO:0004497">
    <property type="term" value="F:monooxygenase activity"/>
    <property type="evidence" value="ECO:0007669"/>
    <property type="project" value="UniProtKB-KW"/>
</dbReference>
<dbReference type="InterPro" id="IPR036396">
    <property type="entry name" value="Cyt_P450_sf"/>
</dbReference>
<dbReference type="PRINTS" id="PR00359">
    <property type="entry name" value="BP450"/>
</dbReference>
<dbReference type="Proteomes" id="UP000239209">
    <property type="component" value="Unassembled WGS sequence"/>
</dbReference>
<dbReference type="PROSITE" id="PS00086">
    <property type="entry name" value="CYTOCHROME_P450"/>
    <property type="match status" value="1"/>
</dbReference>